<dbReference type="GO" id="GO:0043165">
    <property type="term" value="P:Gram-negative-bacterium-type cell outer membrane assembly"/>
    <property type="evidence" value="ECO:0007669"/>
    <property type="project" value="InterPro"/>
</dbReference>
<dbReference type="STRING" id="1121015.GCA_000420545_00593"/>
<dbReference type="Proteomes" id="UP000029385">
    <property type="component" value="Unassembled WGS sequence"/>
</dbReference>
<keyword evidence="4 7" id="KW-0697">Rotamase</keyword>
<evidence type="ECO:0000256" key="6">
    <source>
        <dbReference type="ARBA" id="ARBA00023235"/>
    </source>
</evidence>
<dbReference type="HAMAP" id="MF_01183">
    <property type="entry name" value="Chaperone_SurA"/>
    <property type="match status" value="1"/>
</dbReference>
<evidence type="ECO:0000313" key="9">
    <source>
        <dbReference type="EMBL" id="KFN43381.1"/>
    </source>
</evidence>
<evidence type="ECO:0000256" key="2">
    <source>
        <dbReference type="ARBA" id="ARBA00022737"/>
    </source>
</evidence>
<dbReference type="PANTHER" id="PTHR47637:SF1">
    <property type="entry name" value="CHAPERONE SURA"/>
    <property type="match status" value="1"/>
</dbReference>
<dbReference type="PATRIC" id="fig|1121015.4.peg.1269"/>
<keyword evidence="3 7" id="KW-0574">Periplasm</keyword>
<dbReference type="GO" id="GO:0030288">
    <property type="term" value="C:outer membrane-bounded periplasmic space"/>
    <property type="evidence" value="ECO:0007669"/>
    <property type="project" value="InterPro"/>
</dbReference>
<dbReference type="EC" id="5.2.1.8" evidence="7"/>
<dbReference type="OrthoDB" id="14196at2"/>
<dbReference type="Pfam" id="PF00639">
    <property type="entry name" value="Rotamase"/>
    <property type="match status" value="2"/>
</dbReference>
<dbReference type="EMBL" id="AVCI01000005">
    <property type="protein sequence ID" value="KFN43381.1"/>
    <property type="molecule type" value="Genomic_DNA"/>
</dbReference>
<dbReference type="GO" id="GO:0050821">
    <property type="term" value="P:protein stabilization"/>
    <property type="evidence" value="ECO:0007669"/>
    <property type="project" value="InterPro"/>
</dbReference>
<keyword evidence="6 7" id="KW-0413">Isomerase</keyword>
<dbReference type="InterPro" id="IPR027304">
    <property type="entry name" value="Trigger_fact/SurA_dom_sf"/>
</dbReference>
<feature type="chain" id="PRO_5008983023" description="Chaperone SurA" evidence="7">
    <location>
        <begin position="25"/>
        <end position="430"/>
    </location>
</feature>
<dbReference type="AlphaFoldDB" id="A0A091AVE4"/>
<evidence type="ECO:0000259" key="8">
    <source>
        <dbReference type="PROSITE" id="PS50198"/>
    </source>
</evidence>
<dbReference type="Gene3D" id="1.10.4030.10">
    <property type="entry name" value="Porin chaperone SurA, peptide-binding domain"/>
    <property type="match status" value="1"/>
</dbReference>
<dbReference type="InterPro" id="IPR046357">
    <property type="entry name" value="PPIase_dom_sf"/>
</dbReference>
<organism evidence="9 10">
    <name type="scientific">Arenimonas oryziterrae DSM 21050 = YC6267</name>
    <dbReference type="NCBI Taxonomy" id="1121015"/>
    <lineage>
        <taxon>Bacteria</taxon>
        <taxon>Pseudomonadati</taxon>
        <taxon>Pseudomonadota</taxon>
        <taxon>Gammaproteobacteria</taxon>
        <taxon>Lysobacterales</taxon>
        <taxon>Lysobacteraceae</taxon>
        <taxon>Arenimonas</taxon>
    </lineage>
</organism>
<dbReference type="SUPFAM" id="SSF109998">
    <property type="entry name" value="Triger factor/SurA peptide-binding domain-like"/>
    <property type="match status" value="1"/>
</dbReference>
<evidence type="ECO:0000256" key="5">
    <source>
        <dbReference type="ARBA" id="ARBA00023186"/>
    </source>
</evidence>
<dbReference type="GO" id="GO:0042277">
    <property type="term" value="F:peptide binding"/>
    <property type="evidence" value="ECO:0007669"/>
    <property type="project" value="InterPro"/>
</dbReference>
<dbReference type="SUPFAM" id="SSF54534">
    <property type="entry name" value="FKBP-like"/>
    <property type="match status" value="2"/>
</dbReference>
<dbReference type="eggNOG" id="COG0760">
    <property type="taxonomic scope" value="Bacteria"/>
</dbReference>
<dbReference type="PROSITE" id="PS01096">
    <property type="entry name" value="PPIC_PPIASE_1"/>
    <property type="match status" value="1"/>
</dbReference>
<keyword evidence="1 7" id="KW-0732">Signal</keyword>
<dbReference type="PROSITE" id="PS50198">
    <property type="entry name" value="PPIC_PPIASE_2"/>
    <property type="match status" value="2"/>
</dbReference>
<comment type="function">
    <text evidence="7">Chaperone involved in the correct folding and assembly of outer membrane proteins. Recognizes specific patterns of aromatic residues and the orientation of their side chains, which are found more frequently in integral outer membrane proteins. May act in both early periplasmic and late outer membrane-associated steps of protein maturation.</text>
</comment>
<dbReference type="InterPro" id="IPR050280">
    <property type="entry name" value="OMP_Chaperone_SurA"/>
</dbReference>
<comment type="caution">
    <text evidence="9">The sequence shown here is derived from an EMBL/GenBank/DDBJ whole genome shotgun (WGS) entry which is preliminary data.</text>
</comment>
<proteinExistence type="inferred from homology"/>
<reference evidence="9 10" key="1">
    <citation type="submission" date="2013-09" db="EMBL/GenBank/DDBJ databases">
        <title>Genome sequencing of Arenimonas oryziterrae.</title>
        <authorList>
            <person name="Chen F."/>
            <person name="Wang G."/>
        </authorList>
    </citation>
    <scope>NUCLEOTIDE SEQUENCE [LARGE SCALE GENOMIC DNA]</scope>
    <source>
        <strain evidence="9 10">YC6267</strain>
    </source>
</reference>
<dbReference type="InterPro" id="IPR015391">
    <property type="entry name" value="SurA_N"/>
</dbReference>
<dbReference type="InterPro" id="IPR000297">
    <property type="entry name" value="PPIase_PpiC"/>
</dbReference>
<evidence type="ECO:0000256" key="3">
    <source>
        <dbReference type="ARBA" id="ARBA00022764"/>
    </source>
</evidence>
<gene>
    <name evidence="7" type="primary">surA</name>
    <name evidence="9" type="ORF">N789_08890</name>
</gene>
<sequence length="430" mass="47745" precursor="true">MKPYLPLFLAALFVASPAPSHAQAASSQSLDGIVAIVDEDVILRSELDRAVANITAQYASQPGQLPPREILEKQVLERLVMVRLQVARAADSGIRISDAELQQAMNSVANQNRMTLDQLRARLASEGLSFDEFRENLRDEVTIQRLRQRYIQAKVQVSEAEIDQLIATQQIGGPEMRLANLQINLPEGATPDEIARGREKIEQIKGLIERGETTFNAAAIRYSQAQNALDGGELGWRSYDSIPPLFANVLRAMKPGQITDPVRGPSGFQIVQLEEVREASAQKVTQYRASDIMIRTSDLVSAEVARQKIQALRDRIAGGEDFAKVAKEASDDTLTRNAGGDMGWFQADQWGTAIGAQVQQLADGGLSPIFQSDVGFHLIKRTGMREQDVTEDNRRNKAREIIGNRKADEEFERFLRQMRAEAYFESRLGA</sequence>
<dbReference type="InterPro" id="IPR023058">
    <property type="entry name" value="PPIase_PpiC_CS"/>
</dbReference>
<dbReference type="Gene3D" id="3.10.50.40">
    <property type="match status" value="2"/>
</dbReference>
<dbReference type="InterPro" id="IPR023034">
    <property type="entry name" value="PPIase_SurA"/>
</dbReference>
<comment type="subcellular location">
    <subcellularLocation>
        <location evidence="7">Periplasm</location>
    </subcellularLocation>
    <text evidence="7">Is capable of associating with the outer membrane.</text>
</comment>
<dbReference type="RefSeq" id="WP_022968248.1">
    <property type="nucleotide sequence ID" value="NZ_ATVD01000001.1"/>
</dbReference>
<evidence type="ECO:0000313" key="10">
    <source>
        <dbReference type="Proteomes" id="UP000029385"/>
    </source>
</evidence>
<dbReference type="Pfam" id="PF09312">
    <property type="entry name" value="SurA_N"/>
    <property type="match status" value="1"/>
</dbReference>
<comment type="catalytic activity">
    <reaction evidence="7">
        <text>[protein]-peptidylproline (omega=180) = [protein]-peptidylproline (omega=0)</text>
        <dbReference type="Rhea" id="RHEA:16237"/>
        <dbReference type="Rhea" id="RHEA-COMP:10747"/>
        <dbReference type="Rhea" id="RHEA-COMP:10748"/>
        <dbReference type="ChEBI" id="CHEBI:83833"/>
        <dbReference type="ChEBI" id="CHEBI:83834"/>
        <dbReference type="EC" id="5.2.1.8"/>
    </reaction>
</comment>
<comment type="domain">
    <text evidence="7">The PPIase activity resides only in the second parvulin domain. The N-terminal region and the C-terminal tail are necessary and sufficient for the chaperone activity of SurA. The PPIase activity is dispensable for SurA to function as a chaperone. The N-terminal region and the C-terminal tail are also required for porin recognition.</text>
</comment>
<evidence type="ECO:0000256" key="7">
    <source>
        <dbReference type="HAMAP-Rule" id="MF_01183"/>
    </source>
</evidence>
<dbReference type="PANTHER" id="PTHR47637">
    <property type="entry name" value="CHAPERONE SURA"/>
    <property type="match status" value="1"/>
</dbReference>
<dbReference type="GO" id="GO:0006457">
    <property type="term" value="P:protein folding"/>
    <property type="evidence" value="ECO:0007669"/>
    <property type="project" value="UniProtKB-UniRule"/>
</dbReference>
<evidence type="ECO:0000256" key="4">
    <source>
        <dbReference type="ARBA" id="ARBA00023110"/>
    </source>
</evidence>
<feature type="domain" description="PpiC" evidence="8">
    <location>
        <begin position="284"/>
        <end position="383"/>
    </location>
</feature>
<dbReference type="GO" id="GO:0003755">
    <property type="term" value="F:peptidyl-prolyl cis-trans isomerase activity"/>
    <property type="evidence" value="ECO:0007669"/>
    <property type="project" value="UniProtKB-UniRule"/>
</dbReference>
<protein>
    <recommendedName>
        <fullName evidence="7">Chaperone SurA</fullName>
    </recommendedName>
    <alternativeName>
        <fullName evidence="7">Peptidyl-prolyl cis-trans isomerase SurA</fullName>
        <shortName evidence="7">PPIase SurA</shortName>
        <ecNumber evidence="7">5.2.1.8</ecNumber>
    </alternativeName>
    <alternativeName>
        <fullName evidence="7">Rotamase SurA</fullName>
    </alternativeName>
</protein>
<keyword evidence="2 7" id="KW-0677">Repeat</keyword>
<feature type="domain" description="PpiC" evidence="8">
    <location>
        <begin position="173"/>
        <end position="275"/>
    </location>
</feature>
<keyword evidence="10" id="KW-1185">Reference proteome</keyword>
<dbReference type="GO" id="GO:0051082">
    <property type="term" value="F:unfolded protein binding"/>
    <property type="evidence" value="ECO:0007669"/>
    <property type="project" value="UniProtKB-UniRule"/>
</dbReference>
<accession>A0A091AVE4</accession>
<name>A0A091AVE4_9GAMM</name>
<evidence type="ECO:0000256" key="1">
    <source>
        <dbReference type="ARBA" id="ARBA00022729"/>
    </source>
</evidence>
<keyword evidence="5 7" id="KW-0143">Chaperone</keyword>
<feature type="signal peptide" evidence="7">
    <location>
        <begin position="1"/>
        <end position="24"/>
    </location>
</feature>